<dbReference type="SUPFAM" id="SSF48403">
    <property type="entry name" value="Ankyrin repeat"/>
    <property type="match status" value="1"/>
</dbReference>
<dbReference type="InterPro" id="IPR051616">
    <property type="entry name" value="Cul2-RING_E3_ligase_SR"/>
</dbReference>
<dbReference type="EMBL" id="BQNB010015737">
    <property type="protein sequence ID" value="GJT43530.1"/>
    <property type="molecule type" value="Genomic_DNA"/>
</dbReference>
<feature type="repeat" description="ANK" evidence="1">
    <location>
        <begin position="68"/>
        <end position="100"/>
    </location>
</feature>
<evidence type="ECO:0000259" key="2">
    <source>
        <dbReference type="Pfam" id="PF13867"/>
    </source>
</evidence>
<proteinExistence type="predicted"/>
<dbReference type="InterPro" id="IPR025718">
    <property type="entry name" value="SAP30_Sin3-bd"/>
</dbReference>
<dbReference type="Gene3D" id="1.25.40.10">
    <property type="entry name" value="Tetratricopeptide repeat domain"/>
    <property type="match status" value="1"/>
</dbReference>
<accession>A0ABQ5DWJ3</accession>
<keyword evidence="4" id="KW-1185">Reference proteome</keyword>
<comment type="caution">
    <text evidence="3">The sequence shown here is derived from an EMBL/GenBank/DDBJ whole genome shotgun (WGS) entry which is preliminary data.</text>
</comment>
<evidence type="ECO:0000256" key="1">
    <source>
        <dbReference type="PROSITE-ProRule" id="PRU00023"/>
    </source>
</evidence>
<dbReference type="SMART" id="SM00248">
    <property type="entry name" value="ANK"/>
    <property type="match status" value="4"/>
</dbReference>
<protein>
    <submittedName>
        <fullName evidence="3">Ankyrin repeat family protein</fullName>
    </submittedName>
</protein>
<gene>
    <name evidence="3" type="ORF">Tco_0952245</name>
</gene>
<dbReference type="InterPro" id="IPR002110">
    <property type="entry name" value="Ankyrin_rpt"/>
</dbReference>
<dbReference type="PANTHER" id="PTHR46224:SF6">
    <property type="entry name" value="ANKYRIN REPEAT FAMILY PROTEIN"/>
    <property type="match status" value="1"/>
</dbReference>
<dbReference type="PANTHER" id="PTHR46224">
    <property type="entry name" value="ANKYRIN REPEAT FAMILY PROTEIN"/>
    <property type="match status" value="1"/>
</dbReference>
<dbReference type="InterPro" id="IPR036770">
    <property type="entry name" value="Ankyrin_rpt-contain_sf"/>
</dbReference>
<keyword evidence="1" id="KW-0040">ANK repeat</keyword>
<dbReference type="SUPFAM" id="SSF48452">
    <property type="entry name" value="TPR-like"/>
    <property type="match status" value="1"/>
</dbReference>
<organism evidence="3 4">
    <name type="scientific">Tanacetum coccineum</name>
    <dbReference type="NCBI Taxonomy" id="301880"/>
    <lineage>
        <taxon>Eukaryota</taxon>
        <taxon>Viridiplantae</taxon>
        <taxon>Streptophyta</taxon>
        <taxon>Embryophyta</taxon>
        <taxon>Tracheophyta</taxon>
        <taxon>Spermatophyta</taxon>
        <taxon>Magnoliopsida</taxon>
        <taxon>eudicotyledons</taxon>
        <taxon>Gunneridae</taxon>
        <taxon>Pentapetalae</taxon>
        <taxon>asterids</taxon>
        <taxon>campanulids</taxon>
        <taxon>Asterales</taxon>
        <taxon>Asteraceae</taxon>
        <taxon>Asteroideae</taxon>
        <taxon>Anthemideae</taxon>
        <taxon>Anthemidinae</taxon>
        <taxon>Tanacetum</taxon>
    </lineage>
</organism>
<evidence type="ECO:0000313" key="3">
    <source>
        <dbReference type="EMBL" id="GJT43530.1"/>
    </source>
</evidence>
<reference evidence="3" key="1">
    <citation type="journal article" date="2022" name="Int. J. Mol. Sci.">
        <title>Draft Genome of Tanacetum Coccineum: Genomic Comparison of Closely Related Tanacetum-Family Plants.</title>
        <authorList>
            <person name="Yamashiro T."/>
            <person name="Shiraishi A."/>
            <person name="Nakayama K."/>
            <person name="Satake H."/>
        </authorList>
    </citation>
    <scope>NUCLEOTIDE SEQUENCE</scope>
</reference>
<feature type="domain" description="Histone deacetylase complex subunit SAP30 Sin3 binding" evidence="2">
    <location>
        <begin position="192"/>
        <end position="229"/>
    </location>
</feature>
<dbReference type="Pfam" id="PF12796">
    <property type="entry name" value="Ank_2"/>
    <property type="match status" value="1"/>
</dbReference>
<sequence length="291" mass="32316">MRLGETPLIHVARQGHTSTAKYLIGHGVNLALSSELGVTGLHHVAGIGHIELMELFLSVGVDVDSQSDSGTPLVWAAGHAQQDAVKLLLKHKADPNIETDDGVNLLLCTVAAGSLPCLELLIEVTQEAKEKAAEAKSRADAVLKHKEYSMALDAYTQTDARTCWELKPNWVKAWYREGLSLCLLQKVNFSKLGTNTLWRYYSNFNLGNIHSSPTKEQLVNAVQKHFESQVPLSSRNSLLEVEQDGFAFSMMKSGIFNGNYEQTHKEKIDYEKANMRKLKSHLKGFEQVELS</sequence>
<dbReference type="Pfam" id="PF13637">
    <property type="entry name" value="Ank_4"/>
    <property type="match status" value="1"/>
</dbReference>
<dbReference type="Gene3D" id="6.10.160.20">
    <property type="match status" value="1"/>
</dbReference>
<dbReference type="InterPro" id="IPR038291">
    <property type="entry name" value="SAP30_C_sf"/>
</dbReference>
<name>A0ABQ5DWJ3_9ASTR</name>
<dbReference type="Pfam" id="PF13867">
    <property type="entry name" value="SAP30_Sin3_bdg"/>
    <property type="match status" value="1"/>
</dbReference>
<dbReference type="PROSITE" id="PS50088">
    <property type="entry name" value="ANK_REPEAT"/>
    <property type="match status" value="3"/>
</dbReference>
<feature type="repeat" description="ANK" evidence="1">
    <location>
        <begin position="36"/>
        <end position="68"/>
    </location>
</feature>
<dbReference type="Proteomes" id="UP001151760">
    <property type="component" value="Unassembled WGS sequence"/>
</dbReference>
<dbReference type="InterPro" id="IPR011990">
    <property type="entry name" value="TPR-like_helical_dom_sf"/>
</dbReference>
<feature type="repeat" description="ANK" evidence="1">
    <location>
        <begin position="3"/>
        <end position="35"/>
    </location>
</feature>
<evidence type="ECO:0000313" key="4">
    <source>
        <dbReference type="Proteomes" id="UP001151760"/>
    </source>
</evidence>
<dbReference type="Gene3D" id="1.25.40.20">
    <property type="entry name" value="Ankyrin repeat-containing domain"/>
    <property type="match status" value="1"/>
</dbReference>
<reference evidence="3" key="2">
    <citation type="submission" date="2022-01" db="EMBL/GenBank/DDBJ databases">
        <authorList>
            <person name="Yamashiro T."/>
            <person name="Shiraishi A."/>
            <person name="Satake H."/>
            <person name="Nakayama K."/>
        </authorList>
    </citation>
    <scope>NUCLEOTIDE SEQUENCE</scope>
</reference>
<dbReference type="PROSITE" id="PS50297">
    <property type="entry name" value="ANK_REP_REGION"/>
    <property type="match status" value="1"/>
</dbReference>